<proteinExistence type="predicted"/>
<dbReference type="PANTHER" id="PTHR47245">
    <property type="entry name" value="PEPTIDYLPROLYL ISOMERASE"/>
    <property type="match status" value="1"/>
</dbReference>
<organism evidence="4 5">
    <name type="scientific">Prevotella brunnea</name>
    <dbReference type="NCBI Taxonomy" id="2508867"/>
    <lineage>
        <taxon>Bacteria</taxon>
        <taxon>Pseudomonadati</taxon>
        <taxon>Bacteroidota</taxon>
        <taxon>Bacteroidia</taxon>
        <taxon>Bacteroidales</taxon>
        <taxon>Prevotellaceae</taxon>
        <taxon>Prevotella</taxon>
    </lineage>
</organism>
<evidence type="ECO:0000313" key="5">
    <source>
        <dbReference type="Proteomes" id="UP000321612"/>
    </source>
</evidence>
<keyword evidence="2" id="KW-0732">Signal</keyword>
<dbReference type="OrthoDB" id="14196at2"/>
<evidence type="ECO:0000259" key="3">
    <source>
        <dbReference type="PROSITE" id="PS50198"/>
    </source>
</evidence>
<dbReference type="Proteomes" id="UP000321612">
    <property type="component" value="Unassembled WGS sequence"/>
</dbReference>
<protein>
    <submittedName>
        <fullName evidence="4">Peptidylprolyl isomerase</fullName>
    </submittedName>
</protein>
<sequence>MRIKTLFAVVLFFSTMAWAQNDPTIMTINGQPVSRSEFEYSYNKNNTKGVIDKKSIDEYVELFINYKLKVQAALDARLDTMKSFKQEFLSYRDQQIRPTMIDESDVEAEAKKIYLETKQRIDAAGGLMRCAHILLSLNQRASDVEQIKVRNQADSVYNALKHGADFAELARKYSGDKGSAVKGGELPPITKGQTVPEFENALLLLKPGEISSPVLSPFGYHIIKMIGKEEMQPYDSLKADILHFIEVRNLREQIINQKLNQLSMEAGNGVTPEELLDRRLEELEAKDPDLKNLVREYHDGLLLFEISKRTVWDKAIKDENGLQTYFKKNKKKYKWEQPRFKGIAYHVKNKADIAAVRNCVKNLPFNKWAEKLRSTFNNDSVIRIRVEKGIFKAGDNPLIDRKVFKKNVEVKPLKDYPIDAIYGKKLKAPAELDDVRGQVIADYQEVLEKEWVATLRKKYAVTIHRDVLATVNKH</sequence>
<evidence type="ECO:0000256" key="2">
    <source>
        <dbReference type="SAM" id="SignalP"/>
    </source>
</evidence>
<dbReference type="SUPFAM" id="SSF54534">
    <property type="entry name" value="FKBP-like"/>
    <property type="match status" value="1"/>
</dbReference>
<dbReference type="InterPro" id="IPR046357">
    <property type="entry name" value="PPIase_dom_sf"/>
</dbReference>
<feature type="chain" id="PRO_5022761874" evidence="2">
    <location>
        <begin position="20"/>
        <end position="474"/>
    </location>
</feature>
<name>A0A5C8GM65_9BACT</name>
<keyword evidence="1" id="KW-0697">Rotamase</keyword>
<keyword evidence="5" id="KW-1185">Reference proteome</keyword>
<keyword evidence="1 4" id="KW-0413">Isomerase</keyword>
<dbReference type="EMBL" id="SDIK01000009">
    <property type="protein sequence ID" value="TXJ63216.1"/>
    <property type="molecule type" value="Genomic_DNA"/>
</dbReference>
<dbReference type="Gene3D" id="3.10.50.40">
    <property type="match status" value="1"/>
</dbReference>
<dbReference type="InterPro" id="IPR000297">
    <property type="entry name" value="PPIase_PpiC"/>
</dbReference>
<accession>A0A5C8GM65</accession>
<dbReference type="AlphaFoldDB" id="A0A5C8GM65"/>
<comment type="caution">
    <text evidence="4">The sequence shown here is derived from an EMBL/GenBank/DDBJ whole genome shotgun (WGS) entry which is preliminary data.</text>
</comment>
<dbReference type="Pfam" id="PF13616">
    <property type="entry name" value="Rotamase_3"/>
    <property type="match status" value="1"/>
</dbReference>
<reference evidence="5" key="1">
    <citation type="submission" date="2019-05" db="EMBL/GenBank/DDBJ databases">
        <title>Prevotella brunnea sp. nov., isolated from a wound of a patient.</title>
        <authorList>
            <person name="Buhl M."/>
        </authorList>
    </citation>
    <scope>NUCLEOTIDE SEQUENCE [LARGE SCALE GENOMIC DNA]</scope>
    <source>
        <strain evidence="5">A2672</strain>
    </source>
</reference>
<dbReference type="GO" id="GO:0003755">
    <property type="term" value="F:peptidyl-prolyl cis-trans isomerase activity"/>
    <property type="evidence" value="ECO:0007669"/>
    <property type="project" value="UniProtKB-KW"/>
</dbReference>
<dbReference type="PANTHER" id="PTHR47245:SF2">
    <property type="entry name" value="PEPTIDYL-PROLYL CIS-TRANS ISOMERASE HP_0175-RELATED"/>
    <property type="match status" value="1"/>
</dbReference>
<feature type="signal peptide" evidence="2">
    <location>
        <begin position="1"/>
        <end position="19"/>
    </location>
</feature>
<dbReference type="PROSITE" id="PS50198">
    <property type="entry name" value="PPIC_PPIASE_2"/>
    <property type="match status" value="1"/>
</dbReference>
<evidence type="ECO:0000313" key="4">
    <source>
        <dbReference type="EMBL" id="TXJ63216.1"/>
    </source>
</evidence>
<gene>
    <name evidence="4" type="ORF">ETF27_01100</name>
</gene>
<evidence type="ECO:0000256" key="1">
    <source>
        <dbReference type="PROSITE-ProRule" id="PRU00278"/>
    </source>
</evidence>
<feature type="domain" description="PpiC" evidence="3">
    <location>
        <begin position="125"/>
        <end position="227"/>
    </location>
</feature>
<dbReference type="RefSeq" id="WP_147785324.1">
    <property type="nucleotide sequence ID" value="NZ_SDIK01000009.1"/>
</dbReference>
<dbReference type="InterPro" id="IPR050245">
    <property type="entry name" value="PrsA_foldase"/>
</dbReference>